<dbReference type="OrthoDB" id="9801426at2"/>
<dbReference type="EMBL" id="VIWP01000002">
    <property type="protein sequence ID" value="TWF57157.1"/>
    <property type="molecule type" value="Genomic_DNA"/>
</dbReference>
<dbReference type="Pfam" id="PF01261">
    <property type="entry name" value="AP_endonuc_2"/>
    <property type="match status" value="1"/>
</dbReference>
<feature type="domain" description="Xylose isomerase-like TIM barrel" evidence="1">
    <location>
        <begin position="24"/>
        <end position="265"/>
    </location>
</feature>
<evidence type="ECO:0000313" key="2">
    <source>
        <dbReference type="EMBL" id="TWF57157.1"/>
    </source>
</evidence>
<dbReference type="InterPro" id="IPR013022">
    <property type="entry name" value="Xyl_isomerase-like_TIM-brl"/>
</dbReference>
<evidence type="ECO:0000313" key="3">
    <source>
        <dbReference type="Proteomes" id="UP000320653"/>
    </source>
</evidence>
<dbReference type="InterPro" id="IPR050312">
    <property type="entry name" value="IolE/XylAMocC-like"/>
</dbReference>
<dbReference type="PANTHER" id="PTHR12110:SF21">
    <property type="entry name" value="XYLOSE ISOMERASE-LIKE TIM BARREL DOMAIN-CONTAINING PROTEIN"/>
    <property type="match status" value="1"/>
</dbReference>
<proteinExistence type="predicted"/>
<keyword evidence="3" id="KW-1185">Reference proteome</keyword>
<dbReference type="AlphaFoldDB" id="A0A561R3H6"/>
<dbReference type="Proteomes" id="UP000320653">
    <property type="component" value="Unassembled WGS sequence"/>
</dbReference>
<name>A0A561R3H6_9HYPH</name>
<dbReference type="GO" id="GO:0016853">
    <property type="term" value="F:isomerase activity"/>
    <property type="evidence" value="ECO:0007669"/>
    <property type="project" value="UniProtKB-KW"/>
</dbReference>
<dbReference type="Gene3D" id="3.20.20.150">
    <property type="entry name" value="Divalent-metal-dependent TIM barrel enzymes"/>
    <property type="match status" value="1"/>
</dbReference>
<sequence length="276" mass="29603">MKLAISNLAFPDELDAVKCRTLFDSGVRGVEVAPTRLGDWSSLTEFRLGDFRSMLADQGLCIPSLQAILFNVADAHLLKEEGQFQAMVDHIHRVSDIASILGAQVLVFGAPKQRIRGDLAEDAAFQLGVERFTALAKACSEHAVTIGLEPVPAVYGGDFLPTWQDVQAMVEAVASDHLAVHLDTGCVALGGGDIGQAIAATRGNLRHFHIAEPNLGNFTSPSESHAVAAEELYRTAYNGWLAIEILGKTDKSWDDAAEAIAFAKDCYAGRTGRPDS</sequence>
<organism evidence="2 3">
    <name type="scientific">Neorhizobium alkalisoli</name>
    <dbReference type="NCBI Taxonomy" id="528178"/>
    <lineage>
        <taxon>Bacteria</taxon>
        <taxon>Pseudomonadati</taxon>
        <taxon>Pseudomonadota</taxon>
        <taxon>Alphaproteobacteria</taxon>
        <taxon>Hyphomicrobiales</taxon>
        <taxon>Rhizobiaceae</taxon>
        <taxon>Rhizobium/Agrobacterium group</taxon>
        <taxon>Neorhizobium</taxon>
    </lineage>
</organism>
<dbReference type="RefSeq" id="WP_145635450.1">
    <property type="nucleotide sequence ID" value="NZ_VIWP01000002.1"/>
</dbReference>
<evidence type="ECO:0000259" key="1">
    <source>
        <dbReference type="Pfam" id="PF01261"/>
    </source>
</evidence>
<dbReference type="SUPFAM" id="SSF51658">
    <property type="entry name" value="Xylose isomerase-like"/>
    <property type="match status" value="1"/>
</dbReference>
<accession>A0A561R3H6</accession>
<gene>
    <name evidence="2" type="ORF">FHW37_102798</name>
</gene>
<dbReference type="PANTHER" id="PTHR12110">
    <property type="entry name" value="HYDROXYPYRUVATE ISOMERASE"/>
    <property type="match status" value="1"/>
</dbReference>
<comment type="caution">
    <text evidence="2">The sequence shown here is derived from an EMBL/GenBank/DDBJ whole genome shotgun (WGS) entry which is preliminary data.</text>
</comment>
<dbReference type="InterPro" id="IPR036237">
    <property type="entry name" value="Xyl_isomerase-like_sf"/>
</dbReference>
<reference evidence="2 3" key="1">
    <citation type="submission" date="2019-06" db="EMBL/GenBank/DDBJ databases">
        <title>Sorghum-associated microbial communities from plants grown in Nebraska, USA.</title>
        <authorList>
            <person name="Schachtman D."/>
        </authorList>
    </citation>
    <scope>NUCLEOTIDE SEQUENCE [LARGE SCALE GENOMIC DNA]</scope>
    <source>
        <strain evidence="2 3">1225</strain>
    </source>
</reference>
<protein>
    <submittedName>
        <fullName evidence="2">Sugar phosphate isomerase/epimerase</fullName>
    </submittedName>
</protein>
<keyword evidence="2" id="KW-0413">Isomerase</keyword>